<evidence type="ECO:0008006" key="12">
    <source>
        <dbReference type="Google" id="ProtNLM"/>
    </source>
</evidence>
<feature type="transmembrane region" description="Helical" evidence="9">
    <location>
        <begin position="225"/>
        <end position="245"/>
    </location>
</feature>
<proteinExistence type="predicted"/>
<keyword evidence="4" id="KW-0288">FMN</keyword>
<protein>
    <recommendedName>
        <fullName evidence="12">Electron transporter RnfD</fullName>
    </recommendedName>
</protein>
<keyword evidence="7 9" id="KW-1133">Transmembrane helix</keyword>
<feature type="transmembrane region" description="Helical" evidence="9">
    <location>
        <begin position="51"/>
        <end position="75"/>
    </location>
</feature>
<feature type="transmembrane region" description="Helical" evidence="9">
    <location>
        <begin position="196"/>
        <end position="218"/>
    </location>
</feature>
<evidence type="ECO:0000256" key="3">
    <source>
        <dbReference type="ARBA" id="ARBA00022630"/>
    </source>
</evidence>
<dbReference type="OrthoDB" id="9957502at2"/>
<feature type="transmembrane region" description="Helical" evidence="9">
    <location>
        <begin position="257"/>
        <end position="274"/>
    </location>
</feature>
<reference evidence="11" key="1">
    <citation type="submission" date="2015-12" db="EMBL/GenBank/DDBJ databases">
        <authorList>
            <person name="Lodha T.D."/>
            <person name="Chintalapati S."/>
            <person name="Chintalapati V.R."/>
            <person name="Sravanthi T."/>
        </authorList>
    </citation>
    <scope>NUCLEOTIDE SEQUENCE [LARGE SCALE GENOMIC DNA]</scope>
    <source>
        <strain evidence="11">JC133</strain>
    </source>
</reference>
<evidence type="ECO:0000256" key="5">
    <source>
        <dbReference type="ARBA" id="ARBA00022692"/>
    </source>
</evidence>
<dbReference type="RefSeq" id="WP_103679082.1">
    <property type="nucleotide sequence ID" value="NZ_LPWH01000002.1"/>
</dbReference>
<gene>
    <name evidence="10" type="ORF">AU468_00795</name>
</gene>
<organism evidence="10 11">
    <name type="scientific">Alkalispirochaeta sphaeroplastigenens</name>
    <dbReference type="NCBI Taxonomy" id="1187066"/>
    <lineage>
        <taxon>Bacteria</taxon>
        <taxon>Pseudomonadati</taxon>
        <taxon>Spirochaetota</taxon>
        <taxon>Spirochaetia</taxon>
        <taxon>Spirochaetales</taxon>
        <taxon>Spirochaetaceae</taxon>
        <taxon>Alkalispirochaeta</taxon>
    </lineage>
</organism>
<evidence type="ECO:0000313" key="11">
    <source>
        <dbReference type="Proteomes" id="UP000237350"/>
    </source>
</evidence>
<dbReference type="Pfam" id="PF03116">
    <property type="entry name" value="NQR2_RnfD_RnfE"/>
    <property type="match status" value="1"/>
</dbReference>
<evidence type="ECO:0000256" key="9">
    <source>
        <dbReference type="SAM" id="Phobius"/>
    </source>
</evidence>
<keyword evidence="8 9" id="KW-0472">Membrane</keyword>
<evidence type="ECO:0000256" key="8">
    <source>
        <dbReference type="ARBA" id="ARBA00023136"/>
    </source>
</evidence>
<dbReference type="GO" id="GO:0055085">
    <property type="term" value="P:transmembrane transport"/>
    <property type="evidence" value="ECO:0007669"/>
    <property type="project" value="InterPro"/>
</dbReference>
<evidence type="ECO:0000256" key="1">
    <source>
        <dbReference type="ARBA" id="ARBA00022448"/>
    </source>
</evidence>
<dbReference type="EMBL" id="LPWH01000002">
    <property type="protein sequence ID" value="POR05445.1"/>
    <property type="molecule type" value="Genomic_DNA"/>
</dbReference>
<feature type="transmembrane region" description="Helical" evidence="9">
    <location>
        <begin position="28"/>
        <end position="45"/>
    </location>
</feature>
<evidence type="ECO:0000256" key="2">
    <source>
        <dbReference type="ARBA" id="ARBA00022553"/>
    </source>
</evidence>
<keyword evidence="5 9" id="KW-0812">Transmembrane</keyword>
<feature type="transmembrane region" description="Helical" evidence="9">
    <location>
        <begin position="281"/>
        <end position="302"/>
    </location>
</feature>
<dbReference type="AlphaFoldDB" id="A0A2S4K111"/>
<accession>A0A2S4K111</accession>
<dbReference type="InterPro" id="IPR004338">
    <property type="entry name" value="NqrB/RnfD"/>
</dbReference>
<feature type="transmembrane region" description="Helical" evidence="9">
    <location>
        <begin position="126"/>
        <end position="149"/>
    </location>
</feature>
<keyword evidence="3" id="KW-0285">Flavoprotein</keyword>
<evidence type="ECO:0000256" key="7">
    <source>
        <dbReference type="ARBA" id="ARBA00022989"/>
    </source>
</evidence>
<dbReference type="GO" id="GO:0016020">
    <property type="term" value="C:membrane"/>
    <property type="evidence" value="ECO:0007669"/>
    <property type="project" value="InterPro"/>
</dbReference>
<keyword evidence="11" id="KW-1185">Reference proteome</keyword>
<keyword evidence="1" id="KW-0813">Transport</keyword>
<keyword evidence="6" id="KW-1278">Translocase</keyword>
<keyword evidence="2" id="KW-0597">Phosphoprotein</keyword>
<evidence type="ECO:0000313" key="10">
    <source>
        <dbReference type="EMBL" id="POR05445.1"/>
    </source>
</evidence>
<name>A0A2S4K111_9SPIO</name>
<comment type="caution">
    <text evidence="10">The sequence shown here is derived from an EMBL/GenBank/DDBJ whole genome shotgun (WGS) entry which is preliminary data.</text>
</comment>
<feature type="transmembrane region" description="Helical" evidence="9">
    <location>
        <begin position="308"/>
        <end position="328"/>
    </location>
</feature>
<evidence type="ECO:0000256" key="6">
    <source>
        <dbReference type="ARBA" id="ARBA00022967"/>
    </source>
</evidence>
<dbReference type="Proteomes" id="UP000237350">
    <property type="component" value="Unassembled WGS sequence"/>
</dbReference>
<sequence>MSDKAGAPAAAGLPQFPHSFRYLTVHGLYWRLSVAALIPVAAGVVRGGLPALILVVAAVTGAVLADLLAAALLSGQPTLPSEGRSVYLGLVVAALLPVSVDPVIATLASLLTVFAGVWLFGGPGRYWMHPALVGIALAGALIPGTGVILEAGGSGIFSFFPGLISRVVPSLEQVLLEPLGVRVPGEAWSLVLGETALHGSSLTAGLVWPSLLGAMIVFGEDLSPVVTSLLFLVSYLGLVWLLGGLPQGEGLAGGDPLQALFMTNAVFVLVFLLADPGSRPASWGGMAFFGVLAGALAALFWISRQVAIPATASIFIAGFFVPLVDNLVCRVRRR</sequence>
<feature type="transmembrane region" description="Helical" evidence="9">
    <location>
        <begin position="87"/>
        <end position="120"/>
    </location>
</feature>
<evidence type="ECO:0000256" key="4">
    <source>
        <dbReference type="ARBA" id="ARBA00022643"/>
    </source>
</evidence>